<evidence type="ECO:0000313" key="1">
    <source>
        <dbReference type="EMBL" id="GIE18951.1"/>
    </source>
</evidence>
<accession>A0ABQ3ZK33</accession>
<comment type="caution">
    <text evidence="1">The sequence shown here is derived from an EMBL/GenBank/DDBJ whole genome shotgun (WGS) entry which is preliminary data.</text>
</comment>
<sequence>MLPTVSGVYGLGIDYSYDVYVDGRDAGRFLTLVAALCDVRDEFTTVVVPEGPAVHFPATVRFQGGEIVELATAVRPEFDLSLCFPCDDRLQDYRDSYLDVVDNARGDQIAVGYVYLSVHETPMPGCWNFSFTPAVSQQSRLFLASPSIRETFATLAIGAGARMCLLDVEEDHQIVVTAGDQRVSVEVPGPCVLLDVRAPLQDQYAELLTKTPAKWIAGPDHEAYAGFVANLEQHSRVTGVVL</sequence>
<dbReference type="EMBL" id="BOMN01000023">
    <property type="protein sequence ID" value="GIE18951.1"/>
    <property type="molecule type" value="Genomic_DNA"/>
</dbReference>
<proteinExistence type="predicted"/>
<dbReference type="Proteomes" id="UP000603200">
    <property type="component" value="Unassembled WGS sequence"/>
</dbReference>
<reference evidence="1 2" key="1">
    <citation type="submission" date="2021-01" db="EMBL/GenBank/DDBJ databases">
        <title>Whole genome shotgun sequence of Actinoplanes humidus NBRC 14915.</title>
        <authorList>
            <person name="Komaki H."/>
            <person name="Tamura T."/>
        </authorList>
    </citation>
    <scope>NUCLEOTIDE SEQUENCE [LARGE SCALE GENOMIC DNA]</scope>
    <source>
        <strain evidence="1 2">NBRC 14915</strain>
    </source>
</reference>
<keyword evidence="2" id="KW-1185">Reference proteome</keyword>
<evidence type="ECO:0000313" key="2">
    <source>
        <dbReference type="Proteomes" id="UP000603200"/>
    </source>
</evidence>
<protein>
    <submittedName>
        <fullName evidence="1">Uncharacterized protein</fullName>
    </submittedName>
</protein>
<name>A0ABQ3ZK33_9ACTN</name>
<organism evidence="1 2">
    <name type="scientific">Winogradskya humida</name>
    <dbReference type="NCBI Taxonomy" id="113566"/>
    <lineage>
        <taxon>Bacteria</taxon>
        <taxon>Bacillati</taxon>
        <taxon>Actinomycetota</taxon>
        <taxon>Actinomycetes</taxon>
        <taxon>Micromonosporales</taxon>
        <taxon>Micromonosporaceae</taxon>
        <taxon>Winogradskya</taxon>
    </lineage>
</organism>
<gene>
    <name evidence="1" type="ORF">Ahu01nite_020530</name>
</gene>